<dbReference type="Pfam" id="PF13493">
    <property type="entry name" value="DUF4118"/>
    <property type="match status" value="1"/>
</dbReference>
<evidence type="ECO:0000256" key="6">
    <source>
        <dbReference type="ARBA" id="ARBA00022777"/>
    </source>
</evidence>
<keyword evidence="8 12" id="KW-1133">Transmembrane helix</keyword>
<keyword evidence="5" id="KW-0547">Nucleotide-binding</keyword>
<dbReference type="GO" id="GO:0005886">
    <property type="term" value="C:plasma membrane"/>
    <property type="evidence" value="ECO:0007669"/>
    <property type="project" value="TreeGrafter"/>
</dbReference>
<keyword evidence="9" id="KW-0902">Two-component regulatory system</keyword>
<dbReference type="Proteomes" id="UP000260649">
    <property type="component" value="Unassembled WGS sequence"/>
</dbReference>
<dbReference type="InterPro" id="IPR052023">
    <property type="entry name" value="Histidine_kinase_KdpD"/>
</dbReference>
<keyword evidence="16" id="KW-1185">Reference proteome</keyword>
<keyword evidence="7" id="KW-0067">ATP-binding</keyword>
<dbReference type="Pfam" id="PF02702">
    <property type="entry name" value="KdpD"/>
    <property type="match status" value="1"/>
</dbReference>
<evidence type="ECO:0000256" key="3">
    <source>
        <dbReference type="ARBA" id="ARBA00022679"/>
    </source>
</evidence>
<dbReference type="FunFam" id="3.40.50.300:FF:000483">
    <property type="entry name" value="Sensor histidine kinase KdpD"/>
    <property type="match status" value="1"/>
</dbReference>
<evidence type="ECO:0000256" key="12">
    <source>
        <dbReference type="SAM" id="Phobius"/>
    </source>
</evidence>
<evidence type="ECO:0000313" key="16">
    <source>
        <dbReference type="Proteomes" id="UP000260649"/>
    </source>
</evidence>
<feature type="domain" description="Sensor protein KdpD transmembrane" evidence="14">
    <location>
        <begin position="399"/>
        <end position="503"/>
    </location>
</feature>
<feature type="region of interest" description="Disordered" evidence="11">
    <location>
        <begin position="1"/>
        <end position="21"/>
    </location>
</feature>
<dbReference type="EMBL" id="QQRQ01000010">
    <property type="protein sequence ID" value="RFT06451.1"/>
    <property type="molecule type" value="Genomic_DNA"/>
</dbReference>
<sequence>MKEEDRRPDSEQLLRSIQNADGPPGGRLKIFFGYAAGVGKTYAMLEAAHRAKEAGVDVVAGYIEPHTRPETMALLEGLEVLPTKTVTYKGISLKEFDLDGALARHPQLLLVDELAHTNAAGSRHTKRYQDIQELLRAGINVYTTVNVQHLESLNDVVASITGISVSERVPDNVFDSAYQVEVVDLEPADLLERLREGKIYRGPQAAQALDHFFSLKNLASLREIALRRTADQLESSPRFQGEVKPKAGEHILICLSGAPSNAKVIRTAARMAKAFHGAFTALFVETSDFASQSEQDRKRLRDHVHLAEELGARIATAYGDDPAVQIAEYARISGISKVVLGRSPRKRGFTSPKNLVDRLNELAPDLDLYIIPDQTARQSKRLRRLRQSQEKFSPKDLAKMLGILLLCTLGGALFSHWGFANSNVIMLYILGVLGIAMVTTGRSYSVAASVLSVLIFNFFFTHPYFTFMSDPSYIATFGVMFVVAFLGSSLTTRMKRQARLNAEKAYRTAILLETSQKLQKAEGSQAILALTAHQLNKLLDRDLVIYQREENGELSPTLFPVSPETNCQGLFNQIHKKSTKKVPEALYGS</sequence>
<evidence type="ECO:0000259" key="13">
    <source>
        <dbReference type="Pfam" id="PF02702"/>
    </source>
</evidence>
<evidence type="ECO:0000256" key="2">
    <source>
        <dbReference type="ARBA" id="ARBA00022553"/>
    </source>
</evidence>
<dbReference type="Gene3D" id="3.40.50.12370">
    <property type="match status" value="1"/>
</dbReference>
<keyword evidence="3" id="KW-0808">Transferase</keyword>
<evidence type="ECO:0000256" key="5">
    <source>
        <dbReference type="ARBA" id="ARBA00022741"/>
    </source>
</evidence>
<evidence type="ECO:0000256" key="11">
    <source>
        <dbReference type="SAM" id="MobiDB-lite"/>
    </source>
</evidence>
<evidence type="ECO:0000256" key="8">
    <source>
        <dbReference type="ARBA" id="ARBA00022989"/>
    </source>
</evidence>
<feature type="transmembrane region" description="Helical" evidence="12">
    <location>
        <begin position="471"/>
        <end position="490"/>
    </location>
</feature>
<keyword evidence="6 15" id="KW-0418">Kinase</keyword>
<dbReference type="OrthoDB" id="9806130at2"/>
<evidence type="ECO:0000259" key="14">
    <source>
        <dbReference type="Pfam" id="PF13493"/>
    </source>
</evidence>
<keyword evidence="10 12" id="KW-0472">Membrane</keyword>
<comment type="caution">
    <text evidence="15">The sequence shown here is derived from an EMBL/GenBank/DDBJ whole genome shotgun (WGS) entry which is preliminary data.</text>
</comment>
<feature type="transmembrane region" description="Helical" evidence="12">
    <location>
        <begin position="397"/>
        <end position="414"/>
    </location>
</feature>
<dbReference type="GO" id="GO:0005524">
    <property type="term" value="F:ATP binding"/>
    <property type="evidence" value="ECO:0007669"/>
    <property type="project" value="UniProtKB-KW"/>
</dbReference>
<dbReference type="PANTHER" id="PTHR45569">
    <property type="entry name" value="SENSOR PROTEIN KDPD"/>
    <property type="match status" value="1"/>
</dbReference>
<evidence type="ECO:0000256" key="7">
    <source>
        <dbReference type="ARBA" id="ARBA00022840"/>
    </source>
</evidence>
<keyword evidence="4 12" id="KW-0812">Transmembrane</keyword>
<dbReference type="SUPFAM" id="SSF52402">
    <property type="entry name" value="Adenine nucleotide alpha hydrolases-like"/>
    <property type="match status" value="1"/>
</dbReference>
<evidence type="ECO:0000256" key="9">
    <source>
        <dbReference type="ARBA" id="ARBA00023012"/>
    </source>
</evidence>
<evidence type="ECO:0000256" key="4">
    <source>
        <dbReference type="ARBA" id="ARBA00022692"/>
    </source>
</evidence>
<dbReference type="InterPro" id="IPR027417">
    <property type="entry name" value="P-loop_NTPase"/>
</dbReference>
<feature type="transmembrane region" description="Helical" evidence="12">
    <location>
        <begin position="446"/>
        <end position="465"/>
    </location>
</feature>
<gene>
    <name evidence="15" type="ORF">DV520_07450</name>
</gene>
<comment type="subcellular location">
    <subcellularLocation>
        <location evidence="1">Membrane</location>
        <topology evidence="1">Multi-pass membrane protein</topology>
    </subcellularLocation>
</comment>
<evidence type="ECO:0000256" key="10">
    <source>
        <dbReference type="ARBA" id="ARBA00023136"/>
    </source>
</evidence>
<dbReference type="InterPro" id="IPR003852">
    <property type="entry name" value="Sig_transdc_His_kinase_KdpD_N"/>
</dbReference>
<dbReference type="CDD" id="cd01987">
    <property type="entry name" value="USP_KdpD-like"/>
    <property type="match status" value="1"/>
</dbReference>
<dbReference type="InterPro" id="IPR038318">
    <property type="entry name" value="KdpD_sf"/>
</dbReference>
<feature type="transmembrane region" description="Helical" evidence="12">
    <location>
        <begin position="420"/>
        <end position="439"/>
    </location>
</feature>
<reference evidence="15 16" key="1">
    <citation type="submission" date="2018-07" db="EMBL/GenBank/DDBJ databases">
        <title>GABA Modulating Bacteria of the Human Gut Microbiota.</title>
        <authorList>
            <person name="Strandwitz P."/>
            <person name="Kim K.H."/>
            <person name="Terekhova D."/>
            <person name="Liu J.K."/>
            <person name="Sharma A."/>
            <person name="Levering J."/>
            <person name="Mcdonald D."/>
            <person name="Dietrich D."/>
            <person name="Ramadhar T.R."/>
            <person name="Lekbua A."/>
            <person name="Mroue N."/>
            <person name="Liston C."/>
            <person name="Stewart E.J."/>
            <person name="Dubin M.J."/>
            <person name="Zengler K."/>
            <person name="Knight R."/>
            <person name="Gilbert J.A."/>
            <person name="Clardy J."/>
            <person name="Lewis K."/>
        </authorList>
    </citation>
    <scope>NUCLEOTIDE SEQUENCE [LARGE SCALE GENOMIC DNA]</scope>
    <source>
        <strain evidence="15 16">KLE1738</strain>
    </source>
</reference>
<dbReference type="AlphaFoldDB" id="A0A3E2B387"/>
<accession>A0A3E2B387</accession>
<protein>
    <submittedName>
        <fullName evidence="15">Sensor histidine kinase KdpD</fullName>
    </submittedName>
</protein>
<dbReference type="GO" id="GO:0005737">
    <property type="term" value="C:cytoplasm"/>
    <property type="evidence" value="ECO:0007669"/>
    <property type="project" value="UniProtKB-ARBA"/>
</dbReference>
<keyword evidence="2" id="KW-0597">Phosphoprotein</keyword>
<evidence type="ECO:0000313" key="15">
    <source>
        <dbReference type="EMBL" id="RFT06451.1"/>
    </source>
</evidence>
<evidence type="ECO:0000256" key="1">
    <source>
        <dbReference type="ARBA" id="ARBA00004141"/>
    </source>
</evidence>
<feature type="compositionally biased region" description="Basic and acidic residues" evidence="11">
    <location>
        <begin position="1"/>
        <end position="12"/>
    </location>
</feature>
<dbReference type="PANTHER" id="PTHR45569:SF1">
    <property type="entry name" value="SENSOR PROTEIN KDPD"/>
    <property type="match status" value="1"/>
</dbReference>
<dbReference type="Gene3D" id="3.40.50.300">
    <property type="entry name" value="P-loop containing nucleotide triphosphate hydrolases"/>
    <property type="match status" value="1"/>
</dbReference>
<dbReference type="GO" id="GO:0000155">
    <property type="term" value="F:phosphorelay sensor kinase activity"/>
    <property type="evidence" value="ECO:0007669"/>
    <property type="project" value="InterPro"/>
</dbReference>
<feature type="domain" description="Signal transduction histidine kinase osmosensitive K+ channel sensor N-terminal" evidence="13">
    <location>
        <begin position="26"/>
        <end position="232"/>
    </location>
</feature>
<dbReference type="Gene3D" id="1.20.120.620">
    <property type="entry name" value="Backbone structure of the membrane domain of e. Coli histidine kinase receptor kdpd"/>
    <property type="match status" value="1"/>
</dbReference>
<proteinExistence type="predicted"/>
<dbReference type="RefSeq" id="WP_117142324.1">
    <property type="nucleotide sequence ID" value="NZ_QIML01000010.1"/>
</dbReference>
<dbReference type="GeneID" id="97995564"/>
<dbReference type="InterPro" id="IPR025201">
    <property type="entry name" value="KdpD_TM"/>
</dbReference>
<name>A0A3E2B387_9FIRM</name>
<organism evidence="15 16">
    <name type="scientific">Evtepia gabavorous</name>
    <dbReference type="NCBI Taxonomy" id="2211183"/>
    <lineage>
        <taxon>Bacteria</taxon>
        <taxon>Bacillati</taxon>
        <taxon>Bacillota</taxon>
        <taxon>Clostridia</taxon>
        <taxon>Eubacteriales</taxon>
        <taxon>Evtepia</taxon>
    </lineage>
</organism>